<accession>A0AA38CP98</accession>
<dbReference type="PANTHER" id="PTHR30075:SF2">
    <property type="entry name" value="GLYCINE--TRNA LIGASE, CHLOROPLASTIC_MITOCHONDRIAL 2"/>
    <property type="match status" value="1"/>
</dbReference>
<dbReference type="Pfam" id="PF02092">
    <property type="entry name" value="tRNA_synt_2f"/>
    <property type="match status" value="1"/>
</dbReference>
<feature type="non-terminal residue" evidence="9">
    <location>
        <position position="198"/>
    </location>
</feature>
<evidence type="ECO:0000256" key="7">
    <source>
        <dbReference type="ARBA" id="ARBA00023146"/>
    </source>
</evidence>
<protein>
    <recommendedName>
        <fullName evidence="2">glycine--tRNA ligase</fullName>
        <ecNumber evidence="2">6.1.1.14</ecNumber>
    </recommendedName>
</protein>
<keyword evidence="7" id="KW-0030">Aminoacyl-tRNA synthetase</keyword>
<dbReference type="GO" id="GO:0006426">
    <property type="term" value="P:glycyl-tRNA aminoacylation"/>
    <property type="evidence" value="ECO:0007669"/>
    <property type="project" value="InterPro"/>
</dbReference>
<evidence type="ECO:0000256" key="6">
    <source>
        <dbReference type="ARBA" id="ARBA00022917"/>
    </source>
</evidence>
<evidence type="ECO:0000256" key="3">
    <source>
        <dbReference type="ARBA" id="ARBA00022598"/>
    </source>
</evidence>
<evidence type="ECO:0000256" key="2">
    <source>
        <dbReference type="ARBA" id="ARBA00012829"/>
    </source>
</evidence>
<sequence length="198" mass="22164">LDSLVGLFAVACQPSATSDPFSLRRISYGLVQVLVENQKNVDLKLAIQIAADVQPFHVSPSVINDVLLFVTRRLEQLLVDEGVSVEIVRSILSERAHMPCLAAFSAVQMENLFKDDTFKTIIEAYSRPTRIIRGKNVNSAFQVDESLFEMEEEKALWSAFQNVQSRISPSVGIDVFIEASTQLVQPLEHFFSNVFVMT</sequence>
<keyword evidence="3" id="KW-0436">Ligase</keyword>
<dbReference type="GO" id="GO:0004820">
    <property type="term" value="F:glycine-tRNA ligase activity"/>
    <property type="evidence" value="ECO:0007669"/>
    <property type="project" value="UniProtKB-EC"/>
</dbReference>
<proteinExistence type="inferred from homology"/>
<reference evidence="9 10" key="1">
    <citation type="journal article" date="2021" name="Nat. Plants">
        <title>The Taxus genome provides insights into paclitaxel biosynthesis.</title>
        <authorList>
            <person name="Xiong X."/>
            <person name="Gou J."/>
            <person name="Liao Q."/>
            <person name="Li Y."/>
            <person name="Zhou Q."/>
            <person name="Bi G."/>
            <person name="Li C."/>
            <person name="Du R."/>
            <person name="Wang X."/>
            <person name="Sun T."/>
            <person name="Guo L."/>
            <person name="Liang H."/>
            <person name="Lu P."/>
            <person name="Wu Y."/>
            <person name="Zhang Z."/>
            <person name="Ro D.K."/>
            <person name="Shang Y."/>
            <person name="Huang S."/>
            <person name="Yan J."/>
        </authorList>
    </citation>
    <scope>NUCLEOTIDE SEQUENCE [LARGE SCALE GENOMIC DNA]</scope>
    <source>
        <strain evidence="9">Ta-2019</strain>
    </source>
</reference>
<dbReference type="PANTHER" id="PTHR30075">
    <property type="entry name" value="GLYCYL-TRNA SYNTHETASE"/>
    <property type="match status" value="1"/>
</dbReference>
<dbReference type="PROSITE" id="PS50861">
    <property type="entry name" value="AA_TRNA_LIGASE_II_GLYAB"/>
    <property type="match status" value="1"/>
</dbReference>
<keyword evidence="4" id="KW-0547">Nucleotide-binding</keyword>
<dbReference type="InterPro" id="IPR015944">
    <property type="entry name" value="Gly-tRNA-synth_bsu"/>
</dbReference>
<gene>
    <name evidence="9" type="ORF">KI387_012172</name>
</gene>
<dbReference type="InterPro" id="IPR006194">
    <property type="entry name" value="Gly-tRNA-synth_heterodimer"/>
</dbReference>
<comment type="similarity">
    <text evidence="1">Belongs to the class-II aminoacyl-tRNA synthetase family.</text>
</comment>
<dbReference type="GO" id="GO:0009570">
    <property type="term" value="C:chloroplast stroma"/>
    <property type="evidence" value="ECO:0007669"/>
    <property type="project" value="TreeGrafter"/>
</dbReference>
<evidence type="ECO:0000313" key="9">
    <source>
        <dbReference type="EMBL" id="KAH9300589.1"/>
    </source>
</evidence>
<evidence type="ECO:0000256" key="8">
    <source>
        <dbReference type="ARBA" id="ARBA00047937"/>
    </source>
</evidence>
<keyword evidence="10" id="KW-1185">Reference proteome</keyword>
<dbReference type="EC" id="6.1.1.14" evidence="2"/>
<evidence type="ECO:0000256" key="5">
    <source>
        <dbReference type="ARBA" id="ARBA00022840"/>
    </source>
</evidence>
<keyword evidence="5" id="KW-0067">ATP-binding</keyword>
<evidence type="ECO:0000313" key="10">
    <source>
        <dbReference type="Proteomes" id="UP000824469"/>
    </source>
</evidence>
<dbReference type="AlphaFoldDB" id="A0AA38CP98"/>
<dbReference type="GO" id="GO:0005739">
    <property type="term" value="C:mitochondrion"/>
    <property type="evidence" value="ECO:0007669"/>
    <property type="project" value="TreeGrafter"/>
</dbReference>
<comment type="catalytic activity">
    <reaction evidence="8">
        <text>tRNA(Gly) + glycine + ATP = glycyl-tRNA(Gly) + AMP + diphosphate</text>
        <dbReference type="Rhea" id="RHEA:16013"/>
        <dbReference type="Rhea" id="RHEA-COMP:9664"/>
        <dbReference type="Rhea" id="RHEA-COMP:9683"/>
        <dbReference type="ChEBI" id="CHEBI:30616"/>
        <dbReference type="ChEBI" id="CHEBI:33019"/>
        <dbReference type="ChEBI" id="CHEBI:57305"/>
        <dbReference type="ChEBI" id="CHEBI:78442"/>
        <dbReference type="ChEBI" id="CHEBI:78522"/>
        <dbReference type="ChEBI" id="CHEBI:456215"/>
        <dbReference type="EC" id="6.1.1.14"/>
    </reaction>
</comment>
<evidence type="ECO:0000256" key="1">
    <source>
        <dbReference type="ARBA" id="ARBA00008226"/>
    </source>
</evidence>
<keyword evidence="6" id="KW-0648">Protein biosynthesis</keyword>
<comment type="caution">
    <text evidence="9">The sequence shown here is derived from an EMBL/GenBank/DDBJ whole genome shotgun (WGS) entry which is preliminary data.</text>
</comment>
<name>A0AA38CP98_TAXCH</name>
<organism evidence="9 10">
    <name type="scientific">Taxus chinensis</name>
    <name type="common">Chinese yew</name>
    <name type="synonym">Taxus wallichiana var. chinensis</name>
    <dbReference type="NCBI Taxonomy" id="29808"/>
    <lineage>
        <taxon>Eukaryota</taxon>
        <taxon>Viridiplantae</taxon>
        <taxon>Streptophyta</taxon>
        <taxon>Embryophyta</taxon>
        <taxon>Tracheophyta</taxon>
        <taxon>Spermatophyta</taxon>
        <taxon>Pinopsida</taxon>
        <taxon>Pinidae</taxon>
        <taxon>Conifers II</taxon>
        <taxon>Cupressales</taxon>
        <taxon>Taxaceae</taxon>
        <taxon>Taxus</taxon>
    </lineage>
</organism>
<feature type="non-terminal residue" evidence="9">
    <location>
        <position position="1"/>
    </location>
</feature>
<dbReference type="EMBL" id="JAHRHJ020000009">
    <property type="protein sequence ID" value="KAH9300589.1"/>
    <property type="molecule type" value="Genomic_DNA"/>
</dbReference>
<evidence type="ECO:0000256" key="4">
    <source>
        <dbReference type="ARBA" id="ARBA00022741"/>
    </source>
</evidence>
<dbReference type="GO" id="GO:0005524">
    <property type="term" value="F:ATP binding"/>
    <property type="evidence" value="ECO:0007669"/>
    <property type="project" value="UniProtKB-KW"/>
</dbReference>
<dbReference type="Proteomes" id="UP000824469">
    <property type="component" value="Unassembled WGS sequence"/>
</dbReference>